<dbReference type="SMART" id="SM01407">
    <property type="entry name" value="NAC"/>
    <property type="match status" value="1"/>
</dbReference>
<comment type="function">
    <text evidence="4">Contacts the emerging nascent chain on the ribosome.</text>
</comment>
<protein>
    <recommendedName>
        <fullName evidence="4 5">Nascent polypeptide-associated complex protein</fullName>
    </recommendedName>
</protein>
<dbReference type="PROSITE" id="PS51151">
    <property type="entry name" value="NAC_AB"/>
    <property type="match status" value="1"/>
</dbReference>
<evidence type="ECO:0000313" key="8">
    <source>
        <dbReference type="EMBL" id="MEZ3165468.1"/>
    </source>
</evidence>
<evidence type="ECO:0000256" key="5">
    <source>
        <dbReference type="NCBIfam" id="TIGR00264"/>
    </source>
</evidence>
<comment type="caution">
    <text evidence="8">The sequence shown here is derived from an EMBL/GenBank/DDBJ whole genome shotgun (WGS) entry which is preliminary data.</text>
</comment>
<dbReference type="InterPro" id="IPR038187">
    <property type="entry name" value="NAC_A/B_dom_sf"/>
</dbReference>
<organism evidence="8 9">
    <name type="scientific">Halorubrum miltondacostae</name>
    <dbReference type="NCBI Taxonomy" id="3076378"/>
    <lineage>
        <taxon>Archaea</taxon>
        <taxon>Methanobacteriati</taxon>
        <taxon>Methanobacteriota</taxon>
        <taxon>Stenosarchaea group</taxon>
        <taxon>Halobacteria</taxon>
        <taxon>Halobacteriales</taxon>
        <taxon>Haloferacaceae</taxon>
        <taxon>Halorubrum</taxon>
    </lineage>
</organism>
<evidence type="ECO:0000313" key="9">
    <source>
        <dbReference type="Proteomes" id="UP001567572"/>
    </source>
</evidence>
<evidence type="ECO:0000259" key="7">
    <source>
        <dbReference type="PROSITE" id="PS51151"/>
    </source>
</evidence>
<accession>A0ABD5M974</accession>
<evidence type="ECO:0000256" key="3">
    <source>
        <dbReference type="ARBA" id="ARBA00022927"/>
    </source>
</evidence>
<feature type="compositionally biased region" description="Acidic residues" evidence="6">
    <location>
        <begin position="87"/>
        <end position="99"/>
    </location>
</feature>
<dbReference type="Gene3D" id="1.10.8.10">
    <property type="entry name" value="DNA helicase RuvA subunit, C-terminal domain"/>
    <property type="match status" value="1"/>
</dbReference>
<dbReference type="CDD" id="cd14359">
    <property type="entry name" value="UBA_AeNAC"/>
    <property type="match status" value="1"/>
</dbReference>
<dbReference type="GO" id="GO:0003723">
    <property type="term" value="F:RNA binding"/>
    <property type="evidence" value="ECO:0007669"/>
    <property type="project" value="UniProtKB-UniRule"/>
</dbReference>
<reference evidence="8 9" key="1">
    <citation type="submission" date="2024-06" db="EMBL/GenBank/DDBJ databases">
        <title>Halorubrum miltondacostae sp. nov., a potential PHA producer isolated from an inland solar saltern in Rio Maior, Portugal.</title>
        <authorList>
            <person name="Albuquerque L."/>
            <person name="Viver T."/>
            <person name="Barroso C."/>
            <person name="Claudino R."/>
            <person name="Galvan M."/>
            <person name="Simoes G."/>
            <person name="Lobo Da Cunha A."/>
            <person name="Egas C."/>
        </authorList>
    </citation>
    <scope>NUCLEOTIDE SEQUENCE [LARGE SCALE GENOMIC DNA]</scope>
    <source>
        <strain evidence="8 9">RMP-11</strain>
    </source>
</reference>
<comment type="similarity">
    <text evidence="4">Belongs to the NAC-alpha family.</text>
</comment>
<feature type="region of interest" description="Disordered" evidence="6">
    <location>
        <begin position="70"/>
        <end position="99"/>
    </location>
</feature>
<comment type="subunit">
    <text evidence="4">Homodimer. Interacts with the ribosome. Binds ribosomal RNA.</text>
</comment>
<evidence type="ECO:0000256" key="1">
    <source>
        <dbReference type="ARBA" id="ARBA00022448"/>
    </source>
</evidence>
<keyword evidence="9" id="KW-1185">Reference proteome</keyword>
<sequence>MFGGGGMNPRKMKQMMKQMGIDVEELDAERVVIETADGDDLVFDGAQVTKMDAQGQETYQIVGSPDAVADAGGATAVEGDADASAIEADDDGDDEGIPEEDVKLVAQQAGVSKDEAREALEAANGEPARAIADLQ</sequence>
<keyword evidence="1 4" id="KW-0813">Transport</keyword>
<dbReference type="InterPro" id="IPR005231">
    <property type="entry name" value="NAC_arc"/>
</dbReference>
<dbReference type="SUPFAM" id="SSF46934">
    <property type="entry name" value="UBA-like"/>
    <property type="match status" value="1"/>
</dbReference>
<dbReference type="Gene3D" id="2.20.70.30">
    <property type="entry name" value="Nascent polypeptide-associated complex domain"/>
    <property type="match status" value="1"/>
</dbReference>
<evidence type="ECO:0000256" key="4">
    <source>
        <dbReference type="HAMAP-Rule" id="MF_00814"/>
    </source>
</evidence>
<dbReference type="Proteomes" id="UP001567572">
    <property type="component" value="Unassembled WGS sequence"/>
</dbReference>
<dbReference type="EMBL" id="JBEDNY010000008">
    <property type="protein sequence ID" value="MEZ3165468.1"/>
    <property type="molecule type" value="Genomic_DNA"/>
</dbReference>
<feature type="compositionally biased region" description="Low complexity" evidence="6">
    <location>
        <begin position="70"/>
        <end position="86"/>
    </location>
</feature>
<gene>
    <name evidence="4" type="primary">nac</name>
    <name evidence="8" type="ORF">ABNG04_16640</name>
</gene>
<name>A0ABD5M974_9EURY</name>
<dbReference type="HAMAP" id="MF_00814">
    <property type="entry name" value="NAC_arch"/>
    <property type="match status" value="1"/>
</dbReference>
<dbReference type="InterPro" id="IPR044034">
    <property type="entry name" value="NAC-like_UBA"/>
</dbReference>
<dbReference type="Pfam" id="PF01849">
    <property type="entry name" value="NAC"/>
    <property type="match status" value="1"/>
</dbReference>
<keyword evidence="2 4" id="KW-0694">RNA-binding</keyword>
<feature type="domain" description="NAC-A/B" evidence="7">
    <location>
        <begin position="6"/>
        <end position="74"/>
    </location>
</feature>
<dbReference type="InterPro" id="IPR002715">
    <property type="entry name" value="Nas_poly-pep-assoc_cplx_dom"/>
</dbReference>
<dbReference type="InterPro" id="IPR009060">
    <property type="entry name" value="UBA-like_sf"/>
</dbReference>
<dbReference type="GO" id="GO:0015031">
    <property type="term" value="P:protein transport"/>
    <property type="evidence" value="ECO:0007669"/>
    <property type="project" value="UniProtKB-UniRule"/>
</dbReference>
<dbReference type="AlphaFoldDB" id="A0ABD5M974"/>
<dbReference type="RefSeq" id="WP_371163494.1">
    <property type="nucleotide sequence ID" value="NZ_JBEDNX010000011.1"/>
</dbReference>
<evidence type="ECO:0000256" key="2">
    <source>
        <dbReference type="ARBA" id="ARBA00022884"/>
    </source>
</evidence>
<keyword evidence="3 4" id="KW-0653">Protein transport</keyword>
<proteinExistence type="inferred from homology"/>
<dbReference type="NCBIfam" id="TIGR00264">
    <property type="entry name" value="archaeal-type nascent polypeptide-associated complex protein"/>
    <property type="match status" value="1"/>
</dbReference>
<evidence type="ECO:0000256" key="6">
    <source>
        <dbReference type="SAM" id="MobiDB-lite"/>
    </source>
</evidence>
<dbReference type="Pfam" id="PF19026">
    <property type="entry name" value="UBA_HYPK"/>
    <property type="match status" value="1"/>
</dbReference>